<keyword evidence="3" id="KW-1185">Reference proteome</keyword>
<keyword evidence="1" id="KW-0472">Membrane</keyword>
<protein>
    <submittedName>
        <fullName evidence="2">Uncharacterized protein</fullName>
    </submittedName>
</protein>
<dbReference type="Proteomes" id="UP000051330">
    <property type="component" value="Unassembled WGS sequence"/>
</dbReference>
<keyword evidence="1" id="KW-1133">Transmembrane helix</keyword>
<keyword evidence="1" id="KW-0812">Transmembrane</keyword>
<proteinExistence type="predicted"/>
<sequence length="83" mass="9048">MAAAAITACHNVPGWLVLGALLFSGCLLLGLYWYWLIPVGLVGLLGVAIGNGYALYGHVHWRHVLVRVAVSVIILVLRWTLQK</sequence>
<dbReference type="EMBL" id="AZEC01000001">
    <property type="protein sequence ID" value="KRL14732.1"/>
    <property type="molecule type" value="Genomic_DNA"/>
</dbReference>
<evidence type="ECO:0000313" key="2">
    <source>
        <dbReference type="EMBL" id="KRL14732.1"/>
    </source>
</evidence>
<feature type="transmembrane region" description="Helical" evidence="1">
    <location>
        <begin position="12"/>
        <end position="33"/>
    </location>
</feature>
<reference evidence="2 3" key="1">
    <citation type="journal article" date="2015" name="Genome Announc.">
        <title>Expanding the biotechnology potential of lactobacilli through comparative genomics of 213 strains and associated genera.</title>
        <authorList>
            <person name="Sun Z."/>
            <person name="Harris H.M."/>
            <person name="McCann A."/>
            <person name="Guo C."/>
            <person name="Argimon S."/>
            <person name="Zhang W."/>
            <person name="Yang X."/>
            <person name="Jeffery I.B."/>
            <person name="Cooney J.C."/>
            <person name="Kagawa T.F."/>
            <person name="Liu W."/>
            <person name="Song Y."/>
            <person name="Salvetti E."/>
            <person name="Wrobel A."/>
            <person name="Rasinkangas P."/>
            <person name="Parkhill J."/>
            <person name="Rea M.C."/>
            <person name="O'Sullivan O."/>
            <person name="Ritari J."/>
            <person name="Douillard F.P."/>
            <person name="Paul Ross R."/>
            <person name="Yang R."/>
            <person name="Briner A.E."/>
            <person name="Felis G.E."/>
            <person name="de Vos W.M."/>
            <person name="Barrangou R."/>
            <person name="Klaenhammer T.R."/>
            <person name="Caufield P.W."/>
            <person name="Cui Y."/>
            <person name="Zhang H."/>
            <person name="O'Toole P.W."/>
        </authorList>
    </citation>
    <scope>NUCLEOTIDE SEQUENCE [LARGE SCALE GENOMIC DNA]</scope>
    <source>
        <strain evidence="2 3">DSM 12744</strain>
    </source>
</reference>
<feature type="transmembrane region" description="Helical" evidence="1">
    <location>
        <begin position="39"/>
        <end position="57"/>
    </location>
</feature>
<gene>
    <name evidence="2" type="ORF">FD09_GL000391</name>
</gene>
<feature type="transmembrane region" description="Helical" evidence="1">
    <location>
        <begin position="64"/>
        <end position="81"/>
    </location>
</feature>
<dbReference type="AlphaFoldDB" id="A0A0R1N446"/>
<comment type="caution">
    <text evidence="2">The sequence shown here is derived from an EMBL/GenBank/DDBJ whole genome shotgun (WGS) entry which is preliminary data.</text>
</comment>
<evidence type="ECO:0000313" key="3">
    <source>
        <dbReference type="Proteomes" id="UP000051330"/>
    </source>
</evidence>
<evidence type="ECO:0000256" key="1">
    <source>
        <dbReference type="SAM" id="Phobius"/>
    </source>
</evidence>
<name>A0A0R1N446_9LACO</name>
<accession>A0A0R1N446</accession>
<dbReference type="PATRIC" id="fig|1423792.3.peg.393"/>
<organism evidence="2 3">
    <name type="scientific">Schleiferilactobacillus perolens DSM 12744</name>
    <dbReference type="NCBI Taxonomy" id="1423792"/>
    <lineage>
        <taxon>Bacteria</taxon>
        <taxon>Bacillati</taxon>
        <taxon>Bacillota</taxon>
        <taxon>Bacilli</taxon>
        <taxon>Lactobacillales</taxon>
        <taxon>Lactobacillaceae</taxon>
        <taxon>Schleiferilactobacillus</taxon>
    </lineage>
</organism>
<dbReference type="STRING" id="1423792.FD09_GL000391"/>